<feature type="region of interest" description="Disordered" evidence="1">
    <location>
        <begin position="13"/>
        <end position="53"/>
    </location>
</feature>
<evidence type="ECO:0000313" key="2">
    <source>
        <dbReference type="EMBL" id="VDM82590.1"/>
    </source>
</evidence>
<name>A0A3P7JAP1_STRVU</name>
<protein>
    <submittedName>
        <fullName evidence="2">Uncharacterized protein</fullName>
    </submittedName>
</protein>
<proteinExistence type="predicted"/>
<feature type="compositionally biased region" description="Polar residues" evidence="1">
    <location>
        <begin position="13"/>
        <end position="27"/>
    </location>
</feature>
<gene>
    <name evidence="2" type="ORF">SVUK_LOCUS17588</name>
</gene>
<dbReference type="Proteomes" id="UP000270094">
    <property type="component" value="Unassembled WGS sequence"/>
</dbReference>
<evidence type="ECO:0000256" key="1">
    <source>
        <dbReference type="SAM" id="MobiDB-lite"/>
    </source>
</evidence>
<keyword evidence="3" id="KW-1185">Reference proteome</keyword>
<accession>A0A3P7JAP1</accession>
<dbReference type="OrthoDB" id="10063592at2759"/>
<reference evidence="2 3" key="1">
    <citation type="submission" date="2018-11" db="EMBL/GenBank/DDBJ databases">
        <authorList>
            <consortium name="Pathogen Informatics"/>
        </authorList>
    </citation>
    <scope>NUCLEOTIDE SEQUENCE [LARGE SCALE GENOMIC DNA]</scope>
</reference>
<dbReference type="EMBL" id="UYYB01118397">
    <property type="protein sequence ID" value="VDM82590.1"/>
    <property type="molecule type" value="Genomic_DNA"/>
</dbReference>
<sequence>MNGKICNFAVKPHSSSDLPRFQSSSMSRPPVVPFSARGRGVPGSNSTGKLPAHADPHMEALLDYYKGQSNQAAAPKTATIV</sequence>
<evidence type="ECO:0000313" key="3">
    <source>
        <dbReference type="Proteomes" id="UP000270094"/>
    </source>
</evidence>
<organism evidence="2 3">
    <name type="scientific">Strongylus vulgaris</name>
    <name type="common">Blood worm</name>
    <dbReference type="NCBI Taxonomy" id="40348"/>
    <lineage>
        <taxon>Eukaryota</taxon>
        <taxon>Metazoa</taxon>
        <taxon>Ecdysozoa</taxon>
        <taxon>Nematoda</taxon>
        <taxon>Chromadorea</taxon>
        <taxon>Rhabditida</taxon>
        <taxon>Rhabditina</taxon>
        <taxon>Rhabditomorpha</taxon>
        <taxon>Strongyloidea</taxon>
        <taxon>Strongylidae</taxon>
        <taxon>Strongylus</taxon>
    </lineage>
</organism>
<dbReference type="AlphaFoldDB" id="A0A3P7JAP1"/>